<dbReference type="GO" id="GO:0022857">
    <property type="term" value="F:transmembrane transporter activity"/>
    <property type="evidence" value="ECO:0007669"/>
    <property type="project" value="TreeGrafter"/>
</dbReference>
<dbReference type="InterPro" id="IPR025857">
    <property type="entry name" value="MacB_PCD"/>
</dbReference>
<dbReference type="InterPro" id="IPR003838">
    <property type="entry name" value="ABC3_permease_C"/>
</dbReference>
<feature type="domain" description="ABC3 transporter permease C-terminal" evidence="7">
    <location>
        <begin position="286"/>
        <end position="400"/>
    </location>
</feature>
<evidence type="ECO:0000259" key="7">
    <source>
        <dbReference type="Pfam" id="PF02687"/>
    </source>
</evidence>
<dbReference type="PANTHER" id="PTHR30572">
    <property type="entry name" value="MEMBRANE COMPONENT OF TRANSPORTER-RELATED"/>
    <property type="match status" value="1"/>
</dbReference>
<evidence type="ECO:0000313" key="9">
    <source>
        <dbReference type="EMBL" id="AMP98002.1"/>
    </source>
</evidence>
<keyword evidence="2" id="KW-1003">Cell membrane</keyword>
<evidence type="ECO:0000256" key="1">
    <source>
        <dbReference type="ARBA" id="ARBA00004651"/>
    </source>
</evidence>
<comment type="subcellular location">
    <subcellularLocation>
        <location evidence="1">Cell membrane</location>
        <topology evidence="1">Multi-pass membrane protein</topology>
    </subcellularLocation>
</comment>
<feature type="transmembrane region" description="Helical" evidence="6">
    <location>
        <begin position="422"/>
        <end position="442"/>
    </location>
</feature>
<feature type="domain" description="ABC3 transporter permease C-terminal" evidence="7">
    <location>
        <begin position="672"/>
        <end position="784"/>
    </location>
</feature>
<dbReference type="PATRIC" id="fig|188932.3.peg.1108"/>
<keyword evidence="10" id="KW-1185">Reference proteome</keyword>
<dbReference type="RefSeq" id="WP_068397510.1">
    <property type="nucleotide sequence ID" value="NZ_CP014504.1"/>
</dbReference>
<evidence type="ECO:0000256" key="6">
    <source>
        <dbReference type="SAM" id="Phobius"/>
    </source>
</evidence>
<protein>
    <submittedName>
        <fullName evidence="9">Cell division protein FtsX</fullName>
    </submittedName>
</protein>
<feature type="transmembrane region" description="Helical" evidence="6">
    <location>
        <begin position="21"/>
        <end position="43"/>
    </location>
</feature>
<feature type="transmembrane region" description="Helical" evidence="6">
    <location>
        <begin position="283"/>
        <end position="302"/>
    </location>
</feature>
<dbReference type="GO" id="GO:0051301">
    <property type="term" value="P:cell division"/>
    <property type="evidence" value="ECO:0007669"/>
    <property type="project" value="UniProtKB-KW"/>
</dbReference>
<dbReference type="Pfam" id="PF02687">
    <property type="entry name" value="FtsX"/>
    <property type="match status" value="2"/>
</dbReference>
<feature type="transmembrane region" description="Helical" evidence="6">
    <location>
        <begin position="751"/>
        <end position="773"/>
    </location>
</feature>
<accession>A0A127V9B6</accession>
<dbReference type="InterPro" id="IPR050250">
    <property type="entry name" value="Macrolide_Exporter_MacB"/>
</dbReference>
<reference evidence="9 10" key="1">
    <citation type="submission" date="2016-03" db="EMBL/GenBank/DDBJ databases">
        <title>Complete genome sequence of Pedobacter cryoconitis PAMC 27485.</title>
        <authorList>
            <person name="Lee J."/>
            <person name="Kim O.-S."/>
        </authorList>
    </citation>
    <scope>NUCLEOTIDE SEQUENCE [LARGE SCALE GENOMIC DNA]</scope>
    <source>
        <strain evidence="9 10">PAMC 27485</strain>
    </source>
</reference>
<dbReference type="EMBL" id="CP014504">
    <property type="protein sequence ID" value="AMP98002.1"/>
    <property type="molecule type" value="Genomic_DNA"/>
</dbReference>
<feature type="transmembrane region" description="Helical" evidence="6">
    <location>
        <begin position="672"/>
        <end position="693"/>
    </location>
</feature>
<evidence type="ECO:0000259" key="8">
    <source>
        <dbReference type="Pfam" id="PF12704"/>
    </source>
</evidence>
<evidence type="ECO:0000256" key="3">
    <source>
        <dbReference type="ARBA" id="ARBA00022692"/>
    </source>
</evidence>
<organism evidence="9 10">
    <name type="scientific">Pedobacter cryoconitis</name>
    <dbReference type="NCBI Taxonomy" id="188932"/>
    <lineage>
        <taxon>Bacteria</taxon>
        <taxon>Pseudomonadati</taxon>
        <taxon>Bacteroidota</taxon>
        <taxon>Sphingobacteriia</taxon>
        <taxon>Sphingobacteriales</taxon>
        <taxon>Sphingobacteriaceae</taxon>
        <taxon>Pedobacter</taxon>
    </lineage>
</organism>
<evidence type="ECO:0000256" key="5">
    <source>
        <dbReference type="ARBA" id="ARBA00023136"/>
    </source>
</evidence>
<feature type="transmembrane region" description="Helical" evidence="6">
    <location>
        <begin position="372"/>
        <end position="401"/>
    </location>
</feature>
<keyword evidence="4 6" id="KW-1133">Transmembrane helix</keyword>
<dbReference type="PROSITE" id="PS51257">
    <property type="entry name" value="PROKAR_LIPOPROTEIN"/>
    <property type="match status" value="1"/>
</dbReference>
<feature type="domain" description="MacB-like periplasmic core" evidence="8">
    <location>
        <begin position="435"/>
        <end position="604"/>
    </location>
</feature>
<dbReference type="AlphaFoldDB" id="A0A127V9B6"/>
<feature type="transmembrane region" description="Helical" evidence="6">
    <location>
        <begin position="721"/>
        <end position="739"/>
    </location>
</feature>
<keyword evidence="5 6" id="KW-0472">Membrane</keyword>
<feature type="transmembrane region" description="Helical" evidence="6">
    <location>
        <begin position="331"/>
        <end position="352"/>
    </location>
</feature>
<dbReference type="PANTHER" id="PTHR30572:SF18">
    <property type="entry name" value="ABC-TYPE MACROLIDE FAMILY EXPORT SYSTEM PERMEASE COMPONENT 2"/>
    <property type="match status" value="1"/>
</dbReference>
<gene>
    <name evidence="9" type="ORF">AY601_1073</name>
</gene>
<name>A0A127V9B6_9SPHI</name>
<evidence type="ECO:0000313" key="10">
    <source>
        <dbReference type="Proteomes" id="UP000071561"/>
    </source>
</evidence>
<proteinExistence type="predicted"/>
<evidence type="ECO:0000256" key="4">
    <source>
        <dbReference type="ARBA" id="ARBA00022989"/>
    </source>
</evidence>
<sequence>MFFINFKIALRNIQKNKLFSLMNIGGLAIGMACCLLLLLYVSYEWGYDKQFDSIDRVYITRVNININEGLATSIASPNKLADAALQRLPGVELVSRMNLGGDYNKLFSHDRENYKLDARSVDPSFLKIFEQKFIYGNAATAFHTPESVVITTSTARKLFGKKNPVGQIVKYDNRRLLTVSAVIEDLPENQSFQYDALLSWAFFEQEHPDNKNNGWGSITCTTLVKLKDKNQFEAADAGMRKLIRSNDPKTQLEAFLFPFAKYHLYNEFTNGKVSGGKIDQVKLFSLLAFCVLLIASINYMNLSTARSEKRAREVGVRKALGSTRSSLMGQFFIESMLFSLIAAIVAFGLLELCLPYFNNLLGIAMKIGYGGYPFWLTLGILVLVTGLLAGSYPAFYLSSFTPIKVLKGLKGIGRSSLPIRKVLVVLQFSLSICMIICAIIIYSQIQFMRNKPLGFSQNNLVELNLEGEWRKPEKLQLFKAELKKSGAVIAATEFAQSFTSDGSITGNFSWPGKASNDQSIINYRSIGYDFSNTIGAKIIEGRDFSPEFVADTSTSVLVNEALVEKMGIKSPVGKIVHWGDNPPLTIVGVVKNYSNETIGGKAVPTFFYYNVKKSNILILSINPAMNLSAAVGTIKQISQQLNPAYPLAVTFIAQDLKNKLKSEQLLSVLSNLFGGFAIFISCLGLLGLALYMAEQRKKEISIRKVLGADLKSILILLNKDFIKLVILSNVIAFPVAFILANNWLKSYDYKISIAAAPFIAAAVLSLGIALLTVSLQSFKVAKANAVDALKYE</sequence>
<dbReference type="Pfam" id="PF12704">
    <property type="entry name" value="MacB_PCD"/>
    <property type="match status" value="2"/>
</dbReference>
<keyword evidence="9" id="KW-0131">Cell cycle</keyword>
<dbReference type="OrthoDB" id="1451596at2"/>
<feature type="domain" description="MacB-like periplasmic core" evidence="8">
    <location>
        <begin position="20"/>
        <end position="241"/>
    </location>
</feature>
<evidence type="ECO:0000256" key="2">
    <source>
        <dbReference type="ARBA" id="ARBA00022475"/>
    </source>
</evidence>
<keyword evidence="3 6" id="KW-0812">Transmembrane</keyword>
<keyword evidence="9" id="KW-0132">Cell division</keyword>
<dbReference type="Proteomes" id="UP000071561">
    <property type="component" value="Chromosome"/>
</dbReference>
<dbReference type="GO" id="GO:0005886">
    <property type="term" value="C:plasma membrane"/>
    <property type="evidence" value="ECO:0007669"/>
    <property type="project" value="UniProtKB-SubCell"/>
</dbReference>
<dbReference type="KEGG" id="pcm:AY601_1073"/>